<name>X0SIX0_9ZZZZ</name>
<dbReference type="EMBL" id="BARS01002935">
    <property type="protein sequence ID" value="GAF75046.1"/>
    <property type="molecule type" value="Genomic_DNA"/>
</dbReference>
<protein>
    <submittedName>
        <fullName evidence="1">Uncharacterized protein</fullName>
    </submittedName>
</protein>
<dbReference type="AlphaFoldDB" id="X0SIX0"/>
<evidence type="ECO:0000313" key="1">
    <source>
        <dbReference type="EMBL" id="GAF75046.1"/>
    </source>
</evidence>
<gene>
    <name evidence="1" type="ORF">S01H1_05638</name>
</gene>
<accession>X0SIX0</accession>
<sequence length="73" mass="8060">MGIYVIRVNDTIGDSYAPVAVEADTLMEAMKTYEDAWYPGIFTDPTYGIGEVEINCVSSFVKQGKSYSELHDG</sequence>
<organism evidence="1">
    <name type="scientific">marine sediment metagenome</name>
    <dbReference type="NCBI Taxonomy" id="412755"/>
    <lineage>
        <taxon>unclassified sequences</taxon>
        <taxon>metagenomes</taxon>
        <taxon>ecological metagenomes</taxon>
    </lineage>
</organism>
<proteinExistence type="predicted"/>
<comment type="caution">
    <text evidence="1">The sequence shown here is derived from an EMBL/GenBank/DDBJ whole genome shotgun (WGS) entry which is preliminary data.</text>
</comment>
<reference evidence="1" key="1">
    <citation type="journal article" date="2014" name="Front. Microbiol.">
        <title>High frequency of phylogenetically diverse reductive dehalogenase-homologous genes in deep subseafloor sedimentary metagenomes.</title>
        <authorList>
            <person name="Kawai M."/>
            <person name="Futagami T."/>
            <person name="Toyoda A."/>
            <person name="Takaki Y."/>
            <person name="Nishi S."/>
            <person name="Hori S."/>
            <person name="Arai W."/>
            <person name="Tsubouchi T."/>
            <person name="Morono Y."/>
            <person name="Uchiyama I."/>
            <person name="Ito T."/>
            <person name="Fujiyama A."/>
            <person name="Inagaki F."/>
            <person name="Takami H."/>
        </authorList>
    </citation>
    <scope>NUCLEOTIDE SEQUENCE</scope>
    <source>
        <strain evidence="1">Expedition CK06-06</strain>
    </source>
</reference>